<accession>A0A161MML4</accession>
<sequence length="209" mass="24107">MLVIFVSVQFFIPTIHASLNMCKSVNFKYPSYSETVNKVNFYDGRRDCCYDPKCFQTFEVGTIAPKIKLKDLQKEKLGVPKLSNRFFSTNARAYNKEEPKKAESDFQKPLPCLKKSDDIISHKKEIKSKLECKKLCMPCCKPARDPPDCFFPYIKPECKRKRASRPAFSECQADRSKVPEPCECSYIILPRCALTTASDKKEKCDKKKK</sequence>
<evidence type="ECO:0000313" key="2">
    <source>
        <dbReference type="EMBL" id="JAR99038.1"/>
    </source>
</evidence>
<dbReference type="Pfam" id="PF07248">
    <property type="entry name" value="DUF1431"/>
    <property type="match status" value="1"/>
</dbReference>
<feature type="signal peptide" evidence="1">
    <location>
        <begin position="1"/>
        <end position="17"/>
    </location>
</feature>
<feature type="chain" id="PRO_5007825095" description="Secreted protein" evidence="1">
    <location>
        <begin position="18"/>
        <end position="209"/>
    </location>
</feature>
<protein>
    <recommendedName>
        <fullName evidence="3">Secreted protein</fullName>
    </recommendedName>
</protein>
<organism evidence="2">
    <name type="scientific">Triatoma infestans</name>
    <name type="common">Assassin bug</name>
    <dbReference type="NCBI Taxonomy" id="30076"/>
    <lineage>
        <taxon>Eukaryota</taxon>
        <taxon>Metazoa</taxon>
        <taxon>Ecdysozoa</taxon>
        <taxon>Arthropoda</taxon>
        <taxon>Hexapoda</taxon>
        <taxon>Insecta</taxon>
        <taxon>Pterygota</taxon>
        <taxon>Neoptera</taxon>
        <taxon>Paraneoptera</taxon>
        <taxon>Hemiptera</taxon>
        <taxon>Heteroptera</taxon>
        <taxon>Panheteroptera</taxon>
        <taxon>Cimicomorpha</taxon>
        <taxon>Reduviidae</taxon>
        <taxon>Triatominae</taxon>
        <taxon>Triatoma</taxon>
    </lineage>
</organism>
<dbReference type="AlphaFoldDB" id="A0A161MML4"/>
<dbReference type="InterPro" id="IPR006611">
    <property type="entry name" value="DUF1431_DROsp"/>
</dbReference>
<keyword evidence="1" id="KW-0732">Signal</keyword>
<reference evidence="2" key="2">
    <citation type="journal article" date="2017" name="J. Med. Entomol.">
        <title>Transcriptome Analysis of the Triatoma infestans (Hemiptera: Reduviidae) Integument.</title>
        <authorList>
            <person name="Calderon-Fernandez G.M."/>
            <person name="Moriconi D.E."/>
            <person name="Dulbecco A.B."/>
            <person name="Juarez M.P."/>
        </authorList>
    </citation>
    <scope>NUCLEOTIDE SEQUENCE</scope>
    <source>
        <strain evidence="2">Int1</strain>
        <tissue evidence="2">Integument</tissue>
    </source>
</reference>
<name>A0A161MML4_TRIIF</name>
<reference evidence="2" key="1">
    <citation type="submission" date="2016-04" db="EMBL/GenBank/DDBJ databases">
        <authorList>
            <person name="Calderon-Fernandez G.M.Sr."/>
        </authorList>
    </citation>
    <scope>NUCLEOTIDE SEQUENCE</scope>
    <source>
        <strain evidence="2">Int1</strain>
        <tissue evidence="2">Integument</tissue>
    </source>
</reference>
<evidence type="ECO:0000256" key="1">
    <source>
        <dbReference type="SAM" id="SignalP"/>
    </source>
</evidence>
<proteinExistence type="predicted"/>
<dbReference type="EMBL" id="GEMB01004231">
    <property type="protein sequence ID" value="JAR99038.1"/>
    <property type="molecule type" value="Transcribed_RNA"/>
</dbReference>
<evidence type="ECO:0008006" key="3">
    <source>
        <dbReference type="Google" id="ProtNLM"/>
    </source>
</evidence>